<evidence type="ECO:0000313" key="2">
    <source>
        <dbReference type="Proteomes" id="UP000789901"/>
    </source>
</evidence>
<gene>
    <name evidence="1" type="ORF">GMARGA_LOCUS40064</name>
</gene>
<sequence length="283" mass="33530">HIAQYAYRSLANIENELPREWMIANHKAQINIEMEHKVKITTIKMPLFTKIDQDKHSNIDNPKIVCEVVSSIGKVPNLVEKEILNPQQLAINLRILGDSRNIDKKQVANYNQKWTISKKMDQLKQNLNIYNGHRFLSLFNMILLDHWIPDELHVMLRITNRLWVLVLHEIEENGFYNDIAQEIIIYEMKKINVHFEFWQESQTWNYTSLMGEDKLKVLRCFDFSKILPLSRAKIIRKLWDEIYDLYKAMCNPITDSNKFKESTKNWLKLFLTPSTGTSNNLVQ</sequence>
<protein>
    <submittedName>
        <fullName evidence="1">24734_t:CDS:1</fullName>
    </submittedName>
</protein>
<evidence type="ECO:0000313" key="1">
    <source>
        <dbReference type="EMBL" id="CAG8850142.1"/>
    </source>
</evidence>
<reference evidence="1 2" key="1">
    <citation type="submission" date="2021-06" db="EMBL/GenBank/DDBJ databases">
        <authorList>
            <person name="Kallberg Y."/>
            <person name="Tangrot J."/>
            <person name="Rosling A."/>
        </authorList>
    </citation>
    <scope>NUCLEOTIDE SEQUENCE [LARGE SCALE GENOMIC DNA]</scope>
    <source>
        <strain evidence="1 2">120-4 pot B 10/14</strain>
    </source>
</reference>
<feature type="non-terminal residue" evidence="1">
    <location>
        <position position="1"/>
    </location>
</feature>
<name>A0ABN7X7P4_GIGMA</name>
<proteinExistence type="predicted"/>
<accession>A0ABN7X7P4</accession>
<comment type="caution">
    <text evidence="1">The sequence shown here is derived from an EMBL/GenBank/DDBJ whole genome shotgun (WGS) entry which is preliminary data.</text>
</comment>
<keyword evidence="2" id="KW-1185">Reference proteome</keyword>
<organism evidence="1 2">
    <name type="scientific">Gigaspora margarita</name>
    <dbReference type="NCBI Taxonomy" id="4874"/>
    <lineage>
        <taxon>Eukaryota</taxon>
        <taxon>Fungi</taxon>
        <taxon>Fungi incertae sedis</taxon>
        <taxon>Mucoromycota</taxon>
        <taxon>Glomeromycotina</taxon>
        <taxon>Glomeromycetes</taxon>
        <taxon>Diversisporales</taxon>
        <taxon>Gigasporaceae</taxon>
        <taxon>Gigaspora</taxon>
    </lineage>
</organism>
<dbReference type="Proteomes" id="UP000789901">
    <property type="component" value="Unassembled WGS sequence"/>
</dbReference>
<dbReference type="EMBL" id="CAJVQB010099643">
    <property type="protein sequence ID" value="CAG8850142.1"/>
    <property type="molecule type" value="Genomic_DNA"/>
</dbReference>
<feature type="non-terminal residue" evidence="1">
    <location>
        <position position="283"/>
    </location>
</feature>